<keyword evidence="4 6" id="KW-1133">Transmembrane helix</keyword>
<dbReference type="Pfam" id="PF05832">
    <property type="entry name" value="DUF846"/>
    <property type="match status" value="1"/>
</dbReference>
<feature type="transmembrane region" description="Helical" evidence="6">
    <location>
        <begin position="143"/>
        <end position="164"/>
    </location>
</feature>
<keyword evidence="3 6" id="KW-0812">Transmembrane</keyword>
<evidence type="ECO:0000256" key="1">
    <source>
        <dbReference type="ARBA" id="ARBA00004141"/>
    </source>
</evidence>
<evidence type="ECO:0000256" key="4">
    <source>
        <dbReference type="ARBA" id="ARBA00022989"/>
    </source>
</evidence>
<sequence length="239" mass="26863">MNHNSFENEKLTSKNDIKSDSRASQYTAASSNQSISSGGSGQDFGIFATANHPIACLFHVLFKGAAIFSFLFLNIFISNEVMAFVFIIVFQAADFWTVKNITGRILVNLRWWSEIDEVGQEKWVFESNDDPISKKQVGATDSFVFWTGLYVTPAVWGLFALMDFVGIKFFWMYVCILCFILSFTNTMAYHQCQKDHQTKIKNYIQEKTMGYMLGGAASSALGGVKDLVFSRLPFFGGGR</sequence>
<dbReference type="InterPro" id="IPR008564">
    <property type="entry name" value="TVP23-like"/>
</dbReference>
<evidence type="ECO:0000256" key="5">
    <source>
        <dbReference type="ARBA" id="ARBA00023136"/>
    </source>
</evidence>
<keyword evidence="8" id="KW-1185">Reference proteome</keyword>
<dbReference type="OrthoDB" id="2151161at2759"/>
<dbReference type="PANTHER" id="PTHR13019:SF7">
    <property type="entry name" value="GOLGI APPARATUS MEMBRANE PROTEIN TVP23"/>
    <property type="match status" value="1"/>
</dbReference>
<dbReference type="PANTHER" id="PTHR13019">
    <property type="entry name" value="GOLGI APPARATUS MEMBRANE PROTEIN TVP23"/>
    <property type="match status" value="1"/>
</dbReference>
<evidence type="ECO:0000313" key="7">
    <source>
        <dbReference type="EMBL" id="TNV76264.1"/>
    </source>
</evidence>
<dbReference type="GO" id="GO:0000139">
    <property type="term" value="C:Golgi membrane"/>
    <property type="evidence" value="ECO:0007669"/>
    <property type="project" value="TreeGrafter"/>
</dbReference>
<protein>
    <recommendedName>
        <fullName evidence="6">Golgi apparatus membrane protein TVP23 homolog</fullName>
    </recommendedName>
</protein>
<evidence type="ECO:0000256" key="2">
    <source>
        <dbReference type="ARBA" id="ARBA00005467"/>
    </source>
</evidence>
<evidence type="ECO:0000256" key="6">
    <source>
        <dbReference type="RuleBase" id="RU361206"/>
    </source>
</evidence>
<keyword evidence="5 6" id="KW-0472">Membrane</keyword>
<dbReference type="GO" id="GO:0016192">
    <property type="term" value="P:vesicle-mediated transport"/>
    <property type="evidence" value="ECO:0007669"/>
    <property type="project" value="TreeGrafter"/>
</dbReference>
<comment type="similarity">
    <text evidence="2 6">Belongs to the TVP23 family.</text>
</comment>
<feature type="transmembrane region" description="Helical" evidence="6">
    <location>
        <begin position="67"/>
        <end position="90"/>
    </location>
</feature>
<dbReference type="AlphaFoldDB" id="A0A8J8SZ63"/>
<reference evidence="7" key="1">
    <citation type="submission" date="2019-06" db="EMBL/GenBank/DDBJ databases">
        <authorList>
            <person name="Zheng W."/>
        </authorList>
    </citation>
    <scope>NUCLEOTIDE SEQUENCE</scope>
    <source>
        <strain evidence="7">QDHG01</strain>
    </source>
</reference>
<comment type="subcellular location">
    <subcellularLocation>
        <location evidence="1 6">Membrane</location>
        <topology evidence="1 6">Multi-pass membrane protein</topology>
    </subcellularLocation>
</comment>
<evidence type="ECO:0000256" key="3">
    <source>
        <dbReference type="ARBA" id="ARBA00022692"/>
    </source>
</evidence>
<feature type="transmembrane region" description="Helical" evidence="6">
    <location>
        <begin position="170"/>
        <end position="189"/>
    </location>
</feature>
<dbReference type="Proteomes" id="UP000785679">
    <property type="component" value="Unassembled WGS sequence"/>
</dbReference>
<dbReference type="EMBL" id="RRYP01013893">
    <property type="protein sequence ID" value="TNV76264.1"/>
    <property type="molecule type" value="Genomic_DNA"/>
</dbReference>
<comment type="caution">
    <text evidence="7">The sequence shown here is derived from an EMBL/GenBank/DDBJ whole genome shotgun (WGS) entry which is preliminary data.</text>
</comment>
<proteinExistence type="inferred from homology"/>
<organism evidence="7 8">
    <name type="scientific">Halteria grandinella</name>
    <dbReference type="NCBI Taxonomy" id="5974"/>
    <lineage>
        <taxon>Eukaryota</taxon>
        <taxon>Sar</taxon>
        <taxon>Alveolata</taxon>
        <taxon>Ciliophora</taxon>
        <taxon>Intramacronucleata</taxon>
        <taxon>Spirotrichea</taxon>
        <taxon>Stichotrichia</taxon>
        <taxon>Sporadotrichida</taxon>
        <taxon>Halteriidae</taxon>
        <taxon>Halteria</taxon>
    </lineage>
</organism>
<name>A0A8J8SZ63_HALGN</name>
<accession>A0A8J8SZ63</accession>
<gene>
    <name evidence="7" type="ORF">FGO68_gene13163</name>
</gene>
<evidence type="ECO:0000313" key="8">
    <source>
        <dbReference type="Proteomes" id="UP000785679"/>
    </source>
</evidence>
<dbReference type="GO" id="GO:0009306">
    <property type="term" value="P:protein secretion"/>
    <property type="evidence" value="ECO:0007669"/>
    <property type="project" value="TreeGrafter"/>
</dbReference>